<reference evidence="7 8" key="1">
    <citation type="submission" date="2016-10" db="EMBL/GenBank/DDBJ databases">
        <authorList>
            <person name="de Groot N.N."/>
        </authorList>
    </citation>
    <scope>NUCLEOTIDE SEQUENCE [LARGE SCALE GENOMIC DNA]</scope>
    <source>
        <strain evidence="7 8">DSM 797</strain>
    </source>
</reference>
<organism evidence="7 8">
    <name type="scientific">Romboutsia lituseburensis DSM 797</name>
    <dbReference type="NCBI Taxonomy" id="1121325"/>
    <lineage>
        <taxon>Bacteria</taxon>
        <taxon>Bacillati</taxon>
        <taxon>Bacillota</taxon>
        <taxon>Clostridia</taxon>
        <taxon>Peptostreptococcales</taxon>
        <taxon>Peptostreptococcaceae</taxon>
        <taxon>Romboutsia</taxon>
    </lineage>
</organism>
<proteinExistence type="inferred from homology"/>
<sequence>MSNCNSCPSKNSCKSQATCNIENNPNNKIKKIIAVMSGKGGVGKSTVTSLLAKQLNKMGYKVGILDSDITGPSIPRLMGLENERAISPNGVDIYPVETKDKIKTMSVNFMVDKENQPIVWKGPLVGKTVKQFYKDVMWGELDYLLIDMPPGTGDVALTVMQSIPISGIVMVSVPQDMISMIVAKAVNMAKMLNVNVIGVVENMSYIQCPDCDKKIKLFEGEETNKFLDEMNLKLLGELPMTKEIVNITHNGVEEISNELSETLNNIIDQIK</sequence>
<dbReference type="Pfam" id="PF10609">
    <property type="entry name" value="ParA"/>
    <property type="match status" value="1"/>
</dbReference>
<accession>A0A1G9MWZ8</accession>
<evidence type="ECO:0000256" key="2">
    <source>
        <dbReference type="ARBA" id="ARBA00022741"/>
    </source>
</evidence>
<evidence type="ECO:0000256" key="4">
    <source>
        <dbReference type="ARBA" id="ARBA00023004"/>
    </source>
</evidence>
<dbReference type="PANTHER" id="PTHR42961">
    <property type="entry name" value="IRON-SULFUR PROTEIN NUBPL"/>
    <property type="match status" value="1"/>
</dbReference>
<dbReference type="Gene3D" id="3.40.50.300">
    <property type="entry name" value="P-loop containing nucleotide triphosphate hydrolases"/>
    <property type="match status" value="1"/>
</dbReference>
<keyword evidence="5 6" id="KW-0411">Iron-sulfur</keyword>
<keyword evidence="6" id="KW-0378">Hydrolase</keyword>
<dbReference type="SUPFAM" id="SSF52540">
    <property type="entry name" value="P-loop containing nucleoside triphosphate hydrolases"/>
    <property type="match status" value="1"/>
</dbReference>
<dbReference type="Proteomes" id="UP000199068">
    <property type="component" value="Unassembled WGS sequence"/>
</dbReference>
<keyword evidence="4 6" id="KW-0408">Iron</keyword>
<comment type="subunit">
    <text evidence="6">Homodimer.</text>
</comment>
<feature type="binding site" evidence="6">
    <location>
        <begin position="38"/>
        <end position="45"/>
    </location>
    <ligand>
        <name>ATP</name>
        <dbReference type="ChEBI" id="CHEBI:30616"/>
    </ligand>
</feature>
<dbReference type="GO" id="GO:0051539">
    <property type="term" value="F:4 iron, 4 sulfur cluster binding"/>
    <property type="evidence" value="ECO:0007669"/>
    <property type="project" value="TreeGrafter"/>
</dbReference>
<dbReference type="RefSeq" id="WP_092725077.1">
    <property type="nucleotide sequence ID" value="NZ_FNGW01000003.1"/>
</dbReference>
<evidence type="ECO:0000256" key="6">
    <source>
        <dbReference type="HAMAP-Rule" id="MF_02040"/>
    </source>
</evidence>
<keyword evidence="3 6" id="KW-0067">ATP-binding</keyword>
<dbReference type="GO" id="GO:0005524">
    <property type="term" value="F:ATP binding"/>
    <property type="evidence" value="ECO:0007669"/>
    <property type="project" value="UniProtKB-UniRule"/>
</dbReference>
<dbReference type="InterPro" id="IPR027417">
    <property type="entry name" value="P-loop_NTPase"/>
</dbReference>
<dbReference type="AlphaFoldDB" id="A0A1G9MWZ8"/>
<dbReference type="HAMAP" id="MF_02040">
    <property type="entry name" value="Mrp_NBP35"/>
    <property type="match status" value="1"/>
</dbReference>
<keyword evidence="8" id="KW-1185">Reference proteome</keyword>
<comment type="similarity">
    <text evidence="6">Belongs to the Mrp/NBP35 ATP-binding proteins family.</text>
</comment>
<comment type="function">
    <text evidence="6">Binds and transfers iron-sulfur (Fe-S) clusters to target apoproteins. Can hydrolyze ATP.</text>
</comment>
<keyword evidence="2 6" id="KW-0547">Nucleotide-binding</keyword>
<evidence type="ECO:0000313" key="8">
    <source>
        <dbReference type="Proteomes" id="UP000199068"/>
    </source>
</evidence>
<dbReference type="GO" id="GO:0140663">
    <property type="term" value="F:ATP-dependent FeS chaperone activity"/>
    <property type="evidence" value="ECO:0007669"/>
    <property type="project" value="InterPro"/>
</dbReference>
<dbReference type="FunFam" id="3.40.50.300:FF:001119">
    <property type="entry name" value="Iron-sulfur cluster carrier protein"/>
    <property type="match status" value="1"/>
</dbReference>
<evidence type="ECO:0000256" key="1">
    <source>
        <dbReference type="ARBA" id="ARBA00022723"/>
    </source>
</evidence>
<dbReference type="PROSITE" id="PS01215">
    <property type="entry name" value="MRP"/>
    <property type="match status" value="1"/>
</dbReference>
<dbReference type="GO" id="GO:0016887">
    <property type="term" value="F:ATP hydrolysis activity"/>
    <property type="evidence" value="ECO:0007669"/>
    <property type="project" value="UniProtKB-UniRule"/>
</dbReference>
<dbReference type="PANTHER" id="PTHR42961:SF2">
    <property type="entry name" value="IRON-SULFUR PROTEIN NUBPL"/>
    <property type="match status" value="1"/>
</dbReference>
<name>A0A1G9MWZ8_9FIRM</name>
<dbReference type="InterPro" id="IPR044304">
    <property type="entry name" value="NUBPL-like"/>
</dbReference>
<gene>
    <name evidence="7" type="ORF">SAMN04515677_103391</name>
</gene>
<dbReference type="STRING" id="1121325.SAMN04515677_103391"/>
<evidence type="ECO:0000256" key="3">
    <source>
        <dbReference type="ARBA" id="ARBA00022840"/>
    </source>
</evidence>
<keyword evidence="1 6" id="KW-0479">Metal-binding</keyword>
<evidence type="ECO:0000256" key="5">
    <source>
        <dbReference type="ARBA" id="ARBA00023014"/>
    </source>
</evidence>
<evidence type="ECO:0000313" key="7">
    <source>
        <dbReference type="EMBL" id="SDL78802.1"/>
    </source>
</evidence>
<dbReference type="GO" id="GO:0046872">
    <property type="term" value="F:metal ion binding"/>
    <property type="evidence" value="ECO:0007669"/>
    <property type="project" value="UniProtKB-KW"/>
</dbReference>
<dbReference type="EMBL" id="FNGW01000003">
    <property type="protein sequence ID" value="SDL78802.1"/>
    <property type="molecule type" value="Genomic_DNA"/>
</dbReference>
<dbReference type="InterPro" id="IPR019591">
    <property type="entry name" value="Mrp/NBP35_ATP-bd"/>
</dbReference>
<protein>
    <recommendedName>
        <fullName evidence="6">Iron-sulfur cluster carrier protein</fullName>
    </recommendedName>
</protein>
<dbReference type="InterPro" id="IPR000808">
    <property type="entry name" value="Mrp-like_CS"/>
</dbReference>
<dbReference type="CDD" id="cd02037">
    <property type="entry name" value="Mrp_NBP35"/>
    <property type="match status" value="1"/>
</dbReference>
<dbReference type="GO" id="GO:0016226">
    <property type="term" value="P:iron-sulfur cluster assembly"/>
    <property type="evidence" value="ECO:0007669"/>
    <property type="project" value="InterPro"/>
</dbReference>
<dbReference type="InterPro" id="IPR033756">
    <property type="entry name" value="YlxH/NBP35"/>
</dbReference>